<feature type="chain" id="PRO_5019114952" description="Ig-like domain-containing protein" evidence="5">
    <location>
        <begin position="22"/>
        <end position="239"/>
    </location>
</feature>
<dbReference type="InterPro" id="IPR013783">
    <property type="entry name" value="Ig-like_fold"/>
</dbReference>
<dbReference type="OrthoDB" id="428111at2759"/>
<dbReference type="SUPFAM" id="SSF48726">
    <property type="entry name" value="Immunoglobulin"/>
    <property type="match status" value="2"/>
</dbReference>
<comment type="caution">
    <text evidence="7">The sequence shown here is derived from an EMBL/GenBank/DDBJ whole genome shotgun (WGS) entry which is preliminary data.</text>
</comment>
<gene>
    <name evidence="7" type="ORF">EGW08_009064</name>
</gene>
<dbReference type="Pfam" id="PF13927">
    <property type="entry name" value="Ig_3"/>
    <property type="match status" value="1"/>
</dbReference>
<feature type="domain" description="Ig-like" evidence="6">
    <location>
        <begin position="112"/>
        <end position="185"/>
    </location>
</feature>
<name>A0A433TNL5_ELYCH</name>
<dbReference type="Pfam" id="PF00047">
    <property type="entry name" value="ig"/>
    <property type="match status" value="1"/>
</dbReference>
<keyword evidence="2" id="KW-1015">Disulfide bond</keyword>
<evidence type="ECO:0000256" key="1">
    <source>
        <dbReference type="ARBA" id="ARBA00022729"/>
    </source>
</evidence>
<dbReference type="Gene3D" id="2.60.40.10">
    <property type="entry name" value="Immunoglobulins"/>
    <property type="match status" value="1"/>
</dbReference>
<sequence>MGMRVSMTFTVSFLVPHISQAKISPAVATGLVYGSVRFRCSFDVQVSDDGITWYKGGDRLDLQDHPRLSSKGSELVISMIDRLDSGQYTCGVVYQNTTFISNEASLVIAGGPDIKPSSWSVPSISKTVEISCDVSGATTNHRFIWSRDDGSPITDPAVFTQIDTPIRTTLSFNFDGVRHSGVYVCKDVGSVDFQPYGKVGGSCLSSGTTNLWNEVLCVPKQPSRDALWRKMSSKVWIHQ</sequence>
<dbReference type="InterPro" id="IPR013151">
    <property type="entry name" value="Immunoglobulin_dom"/>
</dbReference>
<evidence type="ECO:0000256" key="2">
    <source>
        <dbReference type="ARBA" id="ARBA00023157"/>
    </source>
</evidence>
<dbReference type="EMBL" id="RQTK01000255">
    <property type="protein sequence ID" value="RUS83164.1"/>
    <property type="molecule type" value="Genomic_DNA"/>
</dbReference>
<evidence type="ECO:0000259" key="6">
    <source>
        <dbReference type="PROSITE" id="PS50835"/>
    </source>
</evidence>
<evidence type="ECO:0000313" key="7">
    <source>
        <dbReference type="EMBL" id="RUS83164.1"/>
    </source>
</evidence>
<protein>
    <recommendedName>
        <fullName evidence="6">Ig-like domain-containing protein</fullName>
    </recommendedName>
</protein>
<dbReference type="PANTHER" id="PTHR44337:SF20">
    <property type="entry name" value="CARCINOEMBRYONIC ANTIGEN-RELATED CELL ADHESION MOLECULE 5-RELATED"/>
    <property type="match status" value="1"/>
</dbReference>
<dbReference type="SMART" id="SM00408">
    <property type="entry name" value="IGc2"/>
    <property type="match status" value="2"/>
</dbReference>
<dbReference type="InterPro" id="IPR036179">
    <property type="entry name" value="Ig-like_dom_sf"/>
</dbReference>
<dbReference type="PROSITE" id="PS50835">
    <property type="entry name" value="IG_LIKE"/>
    <property type="match status" value="2"/>
</dbReference>
<feature type="domain" description="Ig-like" evidence="6">
    <location>
        <begin position="16"/>
        <end position="107"/>
    </location>
</feature>
<dbReference type="PANTHER" id="PTHR44337">
    <property type="entry name" value="CARCINOEMBRYONIC ANTIGEN-RELATED CELL ADHESION MOLECULE 8"/>
    <property type="match status" value="1"/>
</dbReference>
<evidence type="ECO:0000256" key="5">
    <source>
        <dbReference type="SAM" id="SignalP"/>
    </source>
</evidence>
<dbReference type="InterPro" id="IPR007110">
    <property type="entry name" value="Ig-like_dom"/>
</dbReference>
<organism evidence="7 8">
    <name type="scientific">Elysia chlorotica</name>
    <name type="common">Eastern emerald elysia</name>
    <name type="synonym">Sea slug</name>
    <dbReference type="NCBI Taxonomy" id="188477"/>
    <lineage>
        <taxon>Eukaryota</taxon>
        <taxon>Metazoa</taxon>
        <taxon>Spiralia</taxon>
        <taxon>Lophotrochozoa</taxon>
        <taxon>Mollusca</taxon>
        <taxon>Gastropoda</taxon>
        <taxon>Heterobranchia</taxon>
        <taxon>Euthyneura</taxon>
        <taxon>Panpulmonata</taxon>
        <taxon>Sacoglossa</taxon>
        <taxon>Placobranchoidea</taxon>
        <taxon>Plakobranchidae</taxon>
        <taxon>Elysia</taxon>
    </lineage>
</organism>
<dbReference type="SMART" id="SM00409">
    <property type="entry name" value="IG"/>
    <property type="match status" value="2"/>
</dbReference>
<reference evidence="7 8" key="1">
    <citation type="submission" date="2019-01" db="EMBL/GenBank/DDBJ databases">
        <title>A draft genome assembly of the solar-powered sea slug Elysia chlorotica.</title>
        <authorList>
            <person name="Cai H."/>
            <person name="Li Q."/>
            <person name="Fang X."/>
            <person name="Li J."/>
            <person name="Curtis N.E."/>
            <person name="Altenburger A."/>
            <person name="Shibata T."/>
            <person name="Feng M."/>
            <person name="Maeda T."/>
            <person name="Schwartz J.A."/>
            <person name="Shigenobu S."/>
            <person name="Lundholm N."/>
            <person name="Nishiyama T."/>
            <person name="Yang H."/>
            <person name="Hasebe M."/>
            <person name="Li S."/>
            <person name="Pierce S.K."/>
            <person name="Wang J."/>
        </authorList>
    </citation>
    <scope>NUCLEOTIDE SEQUENCE [LARGE SCALE GENOMIC DNA]</scope>
    <source>
        <strain evidence="7">EC2010</strain>
        <tissue evidence="7">Whole organism of an adult</tissue>
    </source>
</reference>
<keyword evidence="3" id="KW-0325">Glycoprotein</keyword>
<evidence type="ECO:0000256" key="3">
    <source>
        <dbReference type="ARBA" id="ARBA00023180"/>
    </source>
</evidence>
<evidence type="ECO:0000256" key="4">
    <source>
        <dbReference type="ARBA" id="ARBA00023319"/>
    </source>
</evidence>
<dbReference type="STRING" id="188477.A0A433TNL5"/>
<evidence type="ECO:0000313" key="8">
    <source>
        <dbReference type="Proteomes" id="UP000271974"/>
    </source>
</evidence>
<dbReference type="AlphaFoldDB" id="A0A433TNL5"/>
<feature type="signal peptide" evidence="5">
    <location>
        <begin position="1"/>
        <end position="21"/>
    </location>
</feature>
<keyword evidence="8" id="KW-1185">Reference proteome</keyword>
<dbReference type="Proteomes" id="UP000271974">
    <property type="component" value="Unassembled WGS sequence"/>
</dbReference>
<dbReference type="InterPro" id="IPR003599">
    <property type="entry name" value="Ig_sub"/>
</dbReference>
<dbReference type="InterPro" id="IPR052598">
    <property type="entry name" value="IgSF_CEA-related"/>
</dbReference>
<dbReference type="InterPro" id="IPR003598">
    <property type="entry name" value="Ig_sub2"/>
</dbReference>
<proteinExistence type="predicted"/>
<keyword evidence="1 5" id="KW-0732">Signal</keyword>
<keyword evidence="4" id="KW-0393">Immunoglobulin domain</keyword>
<accession>A0A433TNL5</accession>